<name>A0A6J6MSB5_9ZZZZ</name>
<sequence length="75" mass="7560">MATGRPYSLANAVTSSCPATGSFVPATSGAPAFAAMRRAETLSPSALIAAGGGPIQIRPASRTAWAKSARSERKP</sequence>
<dbReference type="PROSITE" id="PS51257">
    <property type="entry name" value="PROKAR_LIPOPROTEIN"/>
    <property type="match status" value="1"/>
</dbReference>
<accession>A0A6J6MSB5</accession>
<evidence type="ECO:0000313" key="1">
    <source>
        <dbReference type="EMBL" id="CAB4677241.1"/>
    </source>
</evidence>
<protein>
    <submittedName>
        <fullName evidence="1">Unannotated protein</fullName>
    </submittedName>
</protein>
<dbReference type="AlphaFoldDB" id="A0A6J6MSB5"/>
<organism evidence="1">
    <name type="scientific">freshwater metagenome</name>
    <dbReference type="NCBI Taxonomy" id="449393"/>
    <lineage>
        <taxon>unclassified sequences</taxon>
        <taxon>metagenomes</taxon>
        <taxon>ecological metagenomes</taxon>
    </lineage>
</organism>
<gene>
    <name evidence="1" type="ORF">UFOPK2340_00857</name>
</gene>
<dbReference type="EMBL" id="CAEZXC010000043">
    <property type="protein sequence ID" value="CAB4677241.1"/>
    <property type="molecule type" value="Genomic_DNA"/>
</dbReference>
<reference evidence="1" key="1">
    <citation type="submission" date="2020-05" db="EMBL/GenBank/DDBJ databases">
        <authorList>
            <person name="Chiriac C."/>
            <person name="Salcher M."/>
            <person name="Ghai R."/>
            <person name="Kavagutti S V."/>
        </authorList>
    </citation>
    <scope>NUCLEOTIDE SEQUENCE</scope>
</reference>
<proteinExistence type="predicted"/>